<dbReference type="RefSeq" id="XP_024346578.1">
    <property type="nucleotide sequence ID" value="XM_024499008.1"/>
</dbReference>
<dbReference type="Proteomes" id="UP000019149">
    <property type="component" value="Unassembled WGS sequence"/>
</dbReference>
<organism evidence="1 2">
    <name type="scientific">Echinococcus granulosus</name>
    <name type="common">Hydatid tapeworm</name>
    <dbReference type="NCBI Taxonomy" id="6210"/>
    <lineage>
        <taxon>Eukaryota</taxon>
        <taxon>Metazoa</taxon>
        <taxon>Spiralia</taxon>
        <taxon>Lophotrochozoa</taxon>
        <taxon>Platyhelminthes</taxon>
        <taxon>Cestoda</taxon>
        <taxon>Eucestoda</taxon>
        <taxon>Cyclophyllidea</taxon>
        <taxon>Taeniidae</taxon>
        <taxon>Echinococcus</taxon>
        <taxon>Echinococcus granulosus group</taxon>
    </lineage>
</organism>
<comment type="caution">
    <text evidence="1">The sequence shown here is derived from an EMBL/GenBank/DDBJ whole genome shotgun (WGS) entry which is preliminary data.</text>
</comment>
<name>W6UA83_ECHGR</name>
<dbReference type="AlphaFoldDB" id="W6UA83"/>
<keyword evidence="2" id="KW-1185">Reference proteome</keyword>
<sequence>MYVPTKDHFASCFVQSGTTFTTRFPHFYYQMIKNMNVCLGTKTKYNFVVPCTVFAKLVTLQTIRLEKAFLNIEVSTSDYQSRNNDETTVNDFLGLVHRFQMKSNGNSTATLGCGRMLFALLMKNITQLGSATCKISSDDPSKTFIFTLFHRFNVH</sequence>
<proteinExistence type="predicted"/>
<dbReference type="GeneID" id="36345474"/>
<evidence type="ECO:0000313" key="2">
    <source>
        <dbReference type="Proteomes" id="UP000019149"/>
    </source>
</evidence>
<accession>W6UA83</accession>
<protein>
    <submittedName>
        <fullName evidence="1">Uncharacterized protein</fullName>
    </submittedName>
</protein>
<dbReference type="CTD" id="36345474"/>
<evidence type="ECO:0000313" key="1">
    <source>
        <dbReference type="EMBL" id="EUB55382.1"/>
    </source>
</evidence>
<dbReference type="EMBL" id="APAU02000165">
    <property type="protein sequence ID" value="EUB55382.1"/>
    <property type="molecule type" value="Genomic_DNA"/>
</dbReference>
<dbReference type="KEGG" id="egl:EGR_09759"/>
<reference evidence="1 2" key="1">
    <citation type="journal article" date="2013" name="Nat. Genet.">
        <title>The genome of the hydatid tapeworm Echinococcus granulosus.</title>
        <authorList>
            <person name="Zheng H."/>
            <person name="Zhang W."/>
            <person name="Zhang L."/>
            <person name="Zhang Z."/>
            <person name="Li J."/>
            <person name="Lu G."/>
            <person name="Zhu Y."/>
            <person name="Wang Y."/>
            <person name="Huang Y."/>
            <person name="Liu J."/>
            <person name="Kang H."/>
            <person name="Chen J."/>
            <person name="Wang L."/>
            <person name="Chen A."/>
            <person name="Yu S."/>
            <person name="Gao Z."/>
            <person name="Jin L."/>
            <person name="Gu W."/>
            <person name="Wang Z."/>
            <person name="Zhao L."/>
            <person name="Shi B."/>
            <person name="Wen H."/>
            <person name="Lin R."/>
            <person name="Jones M.K."/>
            <person name="Brejova B."/>
            <person name="Vinar T."/>
            <person name="Zhao G."/>
            <person name="McManus D.P."/>
            <person name="Chen Z."/>
            <person name="Zhou Y."/>
            <person name="Wang S."/>
        </authorList>
    </citation>
    <scope>NUCLEOTIDE SEQUENCE [LARGE SCALE GENOMIC DNA]</scope>
</reference>
<gene>
    <name evidence="1" type="ORF">EGR_09759</name>
</gene>